<dbReference type="GO" id="GO:0004668">
    <property type="term" value="F:protein-arginine deiminase activity"/>
    <property type="evidence" value="ECO:0007669"/>
    <property type="project" value="InterPro"/>
</dbReference>
<accession>A0A1Y6CE43</accession>
<evidence type="ECO:0000256" key="1">
    <source>
        <dbReference type="ARBA" id="ARBA00022801"/>
    </source>
</evidence>
<dbReference type="STRING" id="1513793.SAMN06296036_119107"/>
<sequence length="374" mass="41815">MKWMFAAVVALGVSVGLSLSWSVRGMMEPTENLVRRPIAEFSPVSLLILSEFLLDYPEGLPLIKKALTLGHDVGILMNQIPEEGSDHKLKDFAAEIEKGRLQLIPFAHESIWVRDYLGIQSSRSMMGHSVNEIIDFRYKEDFHVEDLGSHQLALTCPQSVIQIPLSLDGGNFLSNGQDCFMGADSTSLIVDEGGYQVLIQALKSEVGCETVYYFQDPPHEHVDMYLKVVSKDVVLVAEIPDLILEKTSSLDPVTAERILHLAHKMDAVAEQLEHKFQVVRIVTPLFTSEVLSSYINSVLLQDDILMPRYQFPDHLDQLGFTRGLMTEIEAGVEVRLEELGLKVHWIDASEVIKGGGALHCITYQIHRAEQSVAH</sequence>
<evidence type="ECO:0000313" key="2">
    <source>
        <dbReference type="EMBL" id="SMF58488.1"/>
    </source>
</evidence>
<keyword evidence="3" id="KW-1185">Reference proteome</keyword>
<dbReference type="RefSeq" id="WP_132322697.1">
    <property type="nucleotide sequence ID" value="NZ_FWZT01000019.1"/>
</dbReference>
<dbReference type="Proteomes" id="UP000192907">
    <property type="component" value="Unassembled WGS sequence"/>
</dbReference>
<dbReference type="SUPFAM" id="SSF55909">
    <property type="entry name" value="Pentein"/>
    <property type="match status" value="1"/>
</dbReference>
<name>A0A1Y6CE43_9BACT</name>
<dbReference type="EMBL" id="FWZT01000019">
    <property type="protein sequence ID" value="SMF58488.1"/>
    <property type="molecule type" value="Genomic_DNA"/>
</dbReference>
<dbReference type="OrthoDB" id="9808013at2"/>
<protein>
    <submittedName>
        <fullName evidence="2">Agmatine/peptidylarginine deiminase</fullName>
    </submittedName>
</protein>
<keyword evidence="1" id="KW-0378">Hydrolase</keyword>
<dbReference type="GO" id="GO:0009446">
    <property type="term" value="P:putrescine biosynthetic process"/>
    <property type="evidence" value="ECO:0007669"/>
    <property type="project" value="InterPro"/>
</dbReference>
<dbReference type="AlphaFoldDB" id="A0A1Y6CE43"/>
<dbReference type="Gene3D" id="3.75.10.10">
    <property type="entry name" value="L-arginine/glycine Amidinotransferase, Chain A"/>
    <property type="match status" value="1"/>
</dbReference>
<gene>
    <name evidence="2" type="ORF">SAMN06296036_119107</name>
</gene>
<proteinExistence type="predicted"/>
<organism evidence="2 3">
    <name type="scientific">Pseudobacteriovorax antillogorgiicola</name>
    <dbReference type="NCBI Taxonomy" id="1513793"/>
    <lineage>
        <taxon>Bacteria</taxon>
        <taxon>Pseudomonadati</taxon>
        <taxon>Bdellovibrionota</taxon>
        <taxon>Oligoflexia</taxon>
        <taxon>Oligoflexales</taxon>
        <taxon>Pseudobacteriovoracaceae</taxon>
        <taxon>Pseudobacteriovorax</taxon>
    </lineage>
</organism>
<dbReference type="Pfam" id="PF04371">
    <property type="entry name" value="PAD_porph"/>
    <property type="match status" value="1"/>
</dbReference>
<evidence type="ECO:0000313" key="3">
    <source>
        <dbReference type="Proteomes" id="UP000192907"/>
    </source>
</evidence>
<reference evidence="3" key="1">
    <citation type="submission" date="2017-04" db="EMBL/GenBank/DDBJ databases">
        <authorList>
            <person name="Varghese N."/>
            <person name="Submissions S."/>
        </authorList>
    </citation>
    <scope>NUCLEOTIDE SEQUENCE [LARGE SCALE GENOMIC DNA]</scope>
    <source>
        <strain evidence="3">RKEM611</strain>
    </source>
</reference>
<dbReference type="InterPro" id="IPR007466">
    <property type="entry name" value="Peptidyl-Arg-deiminase_porph"/>
</dbReference>